<dbReference type="Proteomes" id="UP000075885">
    <property type="component" value="Unassembled WGS sequence"/>
</dbReference>
<reference evidence="1" key="2">
    <citation type="submission" date="2020-05" db="UniProtKB">
        <authorList>
            <consortium name="EnsemblMetazoa"/>
        </authorList>
    </citation>
    <scope>IDENTIFICATION</scope>
    <source>
        <strain evidence="1">Epiroticus2</strain>
    </source>
</reference>
<evidence type="ECO:0000313" key="1">
    <source>
        <dbReference type="EnsemblMetazoa" id="AEPI004366-PA"/>
    </source>
</evidence>
<accession>A0A182PBR1</accession>
<name>A0A182PBR1_9DIPT</name>
<dbReference type="VEuPathDB" id="VectorBase:AEPI004366"/>
<proteinExistence type="predicted"/>
<keyword evidence="2" id="KW-1185">Reference proteome</keyword>
<organism evidence="1 2">
    <name type="scientific">Anopheles epiroticus</name>
    <dbReference type="NCBI Taxonomy" id="199890"/>
    <lineage>
        <taxon>Eukaryota</taxon>
        <taxon>Metazoa</taxon>
        <taxon>Ecdysozoa</taxon>
        <taxon>Arthropoda</taxon>
        <taxon>Hexapoda</taxon>
        <taxon>Insecta</taxon>
        <taxon>Pterygota</taxon>
        <taxon>Neoptera</taxon>
        <taxon>Endopterygota</taxon>
        <taxon>Diptera</taxon>
        <taxon>Nematocera</taxon>
        <taxon>Culicoidea</taxon>
        <taxon>Culicidae</taxon>
        <taxon>Anophelinae</taxon>
        <taxon>Anopheles</taxon>
    </lineage>
</organism>
<protein>
    <submittedName>
        <fullName evidence="1">Uncharacterized protein</fullName>
    </submittedName>
</protein>
<dbReference type="STRING" id="199890.A0A182PBR1"/>
<dbReference type="AlphaFoldDB" id="A0A182PBR1"/>
<reference evidence="2" key="1">
    <citation type="submission" date="2013-03" db="EMBL/GenBank/DDBJ databases">
        <title>The Genome Sequence of Anopheles epiroticus epiroticus2.</title>
        <authorList>
            <consortium name="The Broad Institute Genomics Platform"/>
            <person name="Neafsey D.E."/>
            <person name="Howell P."/>
            <person name="Walker B."/>
            <person name="Young S.K."/>
            <person name="Zeng Q."/>
            <person name="Gargeya S."/>
            <person name="Fitzgerald M."/>
            <person name="Haas B."/>
            <person name="Abouelleil A."/>
            <person name="Allen A.W."/>
            <person name="Alvarado L."/>
            <person name="Arachchi H.M."/>
            <person name="Berlin A.M."/>
            <person name="Chapman S.B."/>
            <person name="Gainer-Dewar J."/>
            <person name="Goldberg J."/>
            <person name="Griggs A."/>
            <person name="Gujja S."/>
            <person name="Hansen M."/>
            <person name="Howarth C."/>
            <person name="Imamovic A."/>
            <person name="Ireland A."/>
            <person name="Larimer J."/>
            <person name="McCowan C."/>
            <person name="Murphy C."/>
            <person name="Pearson M."/>
            <person name="Poon T.W."/>
            <person name="Priest M."/>
            <person name="Roberts A."/>
            <person name="Saif S."/>
            <person name="Shea T."/>
            <person name="Sisk P."/>
            <person name="Sykes S."/>
            <person name="Wortman J."/>
            <person name="Nusbaum C."/>
            <person name="Birren B."/>
        </authorList>
    </citation>
    <scope>NUCLEOTIDE SEQUENCE [LARGE SCALE GENOMIC DNA]</scope>
    <source>
        <strain evidence="2">Epiroticus2</strain>
    </source>
</reference>
<dbReference type="EnsemblMetazoa" id="AEPI004366-RA">
    <property type="protein sequence ID" value="AEPI004366-PA"/>
    <property type="gene ID" value="AEPI004366"/>
</dbReference>
<evidence type="ECO:0000313" key="2">
    <source>
        <dbReference type="Proteomes" id="UP000075885"/>
    </source>
</evidence>
<sequence>MQEQWELLKDFSIPKPLMESVAYLQRALRDCVLQHQILASKINILAIPQRPKAKQFLLELEREILSIGKEQEGVVRQLSERVKRFQMTVQSQRKIALEDDIVCGYVSQQITATQTEAENNVLSVPKHISPRWSAAELAKKY</sequence>